<dbReference type="SUPFAM" id="SSF51430">
    <property type="entry name" value="NAD(P)-linked oxidoreductase"/>
    <property type="match status" value="1"/>
</dbReference>
<reference evidence="3" key="1">
    <citation type="submission" date="2013-08" db="EMBL/GenBank/DDBJ databases">
        <authorList>
            <person name="Mendez C."/>
            <person name="Richter M."/>
            <person name="Ferrer M."/>
            <person name="Sanchez J."/>
        </authorList>
    </citation>
    <scope>NUCLEOTIDE SEQUENCE</scope>
</reference>
<feature type="non-terminal residue" evidence="3">
    <location>
        <position position="1"/>
    </location>
</feature>
<dbReference type="GO" id="GO:0016491">
    <property type="term" value="F:oxidoreductase activity"/>
    <property type="evidence" value="ECO:0007669"/>
    <property type="project" value="UniProtKB-KW"/>
</dbReference>
<organism evidence="3">
    <name type="scientific">mine drainage metagenome</name>
    <dbReference type="NCBI Taxonomy" id="410659"/>
    <lineage>
        <taxon>unclassified sequences</taxon>
        <taxon>metagenomes</taxon>
        <taxon>ecological metagenomes</taxon>
    </lineage>
</organism>
<dbReference type="AlphaFoldDB" id="T1B8Z4"/>
<dbReference type="InterPro" id="IPR023210">
    <property type="entry name" value="NADP_OxRdtase_dom"/>
</dbReference>
<dbReference type="InterPro" id="IPR036812">
    <property type="entry name" value="NAD(P)_OxRdtase_dom_sf"/>
</dbReference>
<comment type="caution">
    <text evidence="3">The sequence shown here is derived from an EMBL/GenBank/DDBJ whole genome shotgun (WGS) entry which is preliminary data.</text>
</comment>
<dbReference type="GO" id="GO:0005737">
    <property type="term" value="C:cytoplasm"/>
    <property type="evidence" value="ECO:0007669"/>
    <property type="project" value="TreeGrafter"/>
</dbReference>
<sequence length="100" mass="11350">RFERKNMEANKAFVDLLAKVAKEKNATTAQVALAWVLAQKPWIVPIPGTTKIERMDENAGAADLQLTPRELFEIHQSASMIKAEGERYPENLQKTIDREE</sequence>
<dbReference type="PANTHER" id="PTHR43625:SF77">
    <property type="entry name" value="ALDO-KETO REDUCTASE"/>
    <property type="match status" value="1"/>
</dbReference>
<proteinExistence type="predicted"/>
<dbReference type="Pfam" id="PF00248">
    <property type="entry name" value="Aldo_ket_red"/>
    <property type="match status" value="1"/>
</dbReference>
<dbReference type="PANTHER" id="PTHR43625">
    <property type="entry name" value="AFLATOXIN B1 ALDEHYDE REDUCTASE"/>
    <property type="match status" value="1"/>
</dbReference>
<keyword evidence="1" id="KW-0560">Oxidoreductase</keyword>
<name>T1B8Z4_9ZZZZ</name>
<reference evidence="3" key="2">
    <citation type="journal article" date="2014" name="ISME J.">
        <title>Microbial stratification in low pH oxic and suboxic macroscopic growths along an acid mine drainage.</title>
        <authorList>
            <person name="Mendez-Garcia C."/>
            <person name="Mesa V."/>
            <person name="Sprenger R.R."/>
            <person name="Richter M."/>
            <person name="Diez M.S."/>
            <person name="Solano J."/>
            <person name="Bargiela R."/>
            <person name="Golyshina O.V."/>
            <person name="Manteca A."/>
            <person name="Ramos J.L."/>
            <person name="Gallego J.R."/>
            <person name="Llorente I."/>
            <person name="Martins Dos Santos V.A."/>
            <person name="Jensen O.N."/>
            <person name="Pelaez A.I."/>
            <person name="Sanchez J."/>
            <person name="Ferrer M."/>
        </authorList>
    </citation>
    <scope>NUCLEOTIDE SEQUENCE</scope>
</reference>
<evidence type="ECO:0000313" key="3">
    <source>
        <dbReference type="EMBL" id="EQD69396.1"/>
    </source>
</evidence>
<dbReference type="InterPro" id="IPR050791">
    <property type="entry name" value="Aldo-Keto_reductase"/>
</dbReference>
<dbReference type="EMBL" id="AUZX01005010">
    <property type="protein sequence ID" value="EQD69396.1"/>
    <property type="molecule type" value="Genomic_DNA"/>
</dbReference>
<accession>T1B8Z4</accession>
<evidence type="ECO:0000256" key="1">
    <source>
        <dbReference type="ARBA" id="ARBA00023002"/>
    </source>
</evidence>
<gene>
    <name evidence="3" type="ORF">B1A_06928</name>
</gene>
<protein>
    <submittedName>
        <fullName evidence="3">Aldo/keto reductase</fullName>
    </submittedName>
</protein>
<feature type="domain" description="NADP-dependent oxidoreductase" evidence="2">
    <location>
        <begin position="5"/>
        <end position="76"/>
    </location>
</feature>
<evidence type="ECO:0000259" key="2">
    <source>
        <dbReference type="Pfam" id="PF00248"/>
    </source>
</evidence>
<dbReference type="Gene3D" id="3.20.20.100">
    <property type="entry name" value="NADP-dependent oxidoreductase domain"/>
    <property type="match status" value="1"/>
</dbReference>